<feature type="chain" id="PRO_5031087923" description="Porin" evidence="2">
    <location>
        <begin position="22"/>
        <end position="448"/>
    </location>
</feature>
<protein>
    <recommendedName>
        <fullName evidence="5">Porin</fullName>
    </recommendedName>
</protein>
<proteinExistence type="predicted"/>
<evidence type="ECO:0008006" key="5">
    <source>
        <dbReference type="Google" id="ProtNLM"/>
    </source>
</evidence>
<keyword evidence="4" id="KW-1185">Reference proteome</keyword>
<comment type="caution">
    <text evidence="3">The sequence shown here is derived from an EMBL/GenBank/DDBJ whole genome shotgun (WGS) entry which is preliminary data.</text>
</comment>
<organism evidence="3 4">
    <name type="scientific">Novosphingobium flavum</name>
    <dbReference type="NCBI Taxonomy" id="1778672"/>
    <lineage>
        <taxon>Bacteria</taxon>
        <taxon>Pseudomonadati</taxon>
        <taxon>Pseudomonadota</taxon>
        <taxon>Alphaproteobacteria</taxon>
        <taxon>Sphingomonadales</taxon>
        <taxon>Sphingomonadaceae</taxon>
        <taxon>Novosphingobium</taxon>
    </lineage>
</organism>
<reference evidence="3 4" key="1">
    <citation type="submission" date="2020-08" db="EMBL/GenBank/DDBJ databases">
        <title>The genome sequence of type strain Novosphingobium flavum NBRC 111647.</title>
        <authorList>
            <person name="Liu Y."/>
        </authorList>
    </citation>
    <scope>NUCLEOTIDE SEQUENCE [LARGE SCALE GENOMIC DNA]</scope>
    <source>
        <strain evidence="3 4">NBRC 111647</strain>
    </source>
</reference>
<evidence type="ECO:0000256" key="1">
    <source>
        <dbReference type="SAM" id="MobiDB-lite"/>
    </source>
</evidence>
<feature type="signal peptide" evidence="2">
    <location>
        <begin position="1"/>
        <end position="21"/>
    </location>
</feature>
<dbReference type="Proteomes" id="UP000566813">
    <property type="component" value="Unassembled WGS sequence"/>
</dbReference>
<dbReference type="AlphaFoldDB" id="A0A7X1FPW1"/>
<dbReference type="EMBL" id="JACLAW010000003">
    <property type="protein sequence ID" value="MBC2664743.1"/>
    <property type="molecule type" value="Genomic_DNA"/>
</dbReference>
<dbReference type="RefSeq" id="WP_185663016.1">
    <property type="nucleotide sequence ID" value="NZ_JACLAW010000003.1"/>
</dbReference>
<name>A0A7X1FPW1_9SPHN</name>
<evidence type="ECO:0000313" key="4">
    <source>
        <dbReference type="Proteomes" id="UP000566813"/>
    </source>
</evidence>
<accession>A0A7X1FPW1</accession>
<feature type="compositionally biased region" description="Basic and acidic residues" evidence="1">
    <location>
        <begin position="25"/>
        <end position="34"/>
    </location>
</feature>
<evidence type="ECO:0000256" key="2">
    <source>
        <dbReference type="SAM" id="SignalP"/>
    </source>
</evidence>
<dbReference type="SUPFAM" id="SSF56935">
    <property type="entry name" value="Porins"/>
    <property type="match status" value="1"/>
</dbReference>
<keyword evidence="2" id="KW-0732">Signal</keyword>
<gene>
    <name evidence="3" type="ORF">H7F51_04330</name>
</gene>
<evidence type="ECO:0000313" key="3">
    <source>
        <dbReference type="EMBL" id="MBC2664743.1"/>
    </source>
</evidence>
<sequence length="448" mass="48051">MKQISLLALGCAGLIASPASAQDQPTDHAAHAEHGAAPTAPPPEPTVDAMDDMAMEHTAMNHSRMDHPMPARAQWTAGSGTSRLPGAEGMMPGIMADTGGWNIMAHAATNLNYTSASGPRGSDMAYVTSMLMASATRDTEAMTFQFSAMMSAEPAMNARGYPNLFATGETAGGAPLVDRQHPHDLFMELSARADIKLGAGTTLFVYGGPVGEPALGPSAFVHRLSASLNPEPPISHHWLDSTHITYGVVTAGLSAPLWQLEASAFRGREPDENRWDIETPRLDSWSVRATLTPNPRWAVQASYGWIKAPEITHPGSNERRFTASAHYASGGGLTAMLGYSARRRSGETTLPAWLAEANWNFDLRNAVFGRIENVTNDELFPDHADPLHDQPFKVTKLQAGYARKVRLGRVGLALGASGAVFLTPAALGTVYGKTPVQGTLFLRFWLDR</sequence>
<feature type="region of interest" description="Disordered" evidence="1">
    <location>
        <begin position="19"/>
        <end position="49"/>
    </location>
</feature>